<dbReference type="UniPathway" id="UPA00219"/>
<dbReference type="AlphaFoldDB" id="A0A1F7YC61"/>
<dbReference type="PANTHER" id="PTHR21071">
    <property type="entry name" value="UDP-N-ACETYLENOLPYRUVOYLGLUCOSAMINE REDUCTASE"/>
    <property type="match status" value="1"/>
</dbReference>
<keyword evidence="12 16" id="KW-0560">Oxidoreductase</keyword>
<dbReference type="GO" id="GO:0005829">
    <property type="term" value="C:cytosol"/>
    <property type="evidence" value="ECO:0007669"/>
    <property type="project" value="TreeGrafter"/>
</dbReference>
<proteinExistence type="inferred from homology"/>
<dbReference type="SUPFAM" id="SSF56194">
    <property type="entry name" value="Uridine diphospho-N-Acetylenolpyruvylglucosamine reductase, MurB, C-terminal domain"/>
    <property type="match status" value="1"/>
</dbReference>
<dbReference type="NCBIfam" id="TIGR00179">
    <property type="entry name" value="murB"/>
    <property type="match status" value="1"/>
</dbReference>
<dbReference type="InterPro" id="IPR016169">
    <property type="entry name" value="FAD-bd_PCMH_sub2"/>
</dbReference>
<evidence type="ECO:0000256" key="16">
    <source>
        <dbReference type="HAMAP-Rule" id="MF_00037"/>
    </source>
</evidence>
<sequence>MKVYQNYPLKDLNAFKVEVKTKYFVVISNSKDLKVLKPYAKEKIYILGNGTNTLFTKNFDGVVAKINIKGIKIKSENKNTVKIQVGSGENWHEFVTWAVEHNFGGTENLALIPGQVGSSPIQNIGAYGTELSQILDSLKTYEIETDKERTFTKYECGFSYRNSIFKHELKNKFIITSVTFILTKNPVFDISYTSPYDSLSRELENSSTKPYTIKDVYDSVVKIRKRKFPDWIKLGTAGSFFLNPMVNKKKLSEIKAKYPDMQIFYASNGEKIKLPAGWLLEQIGWGARRIGNVGTFDYRGQALVVVNYGGATPQEILSFTQQMQKDFYSHFDIRLEPEVNIV</sequence>
<feature type="active site" evidence="16">
    <location>
        <position position="161"/>
    </location>
</feature>
<evidence type="ECO:0000256" key="2">
    <source>
        <dbReference type="ARBA" id="ARBA00003921"/>
    </source>
</evidence>
<accession>A0A1F7YC61</accession>
<evidence type="ECO:0000256" key="14">
    <source>
        <dbReference type="ARBA" id="ARBA00023316"/>
    </source>
</evidence>
<evidence type="ECO:0000256" key="13">
    <source>
        <dbReference type="ARBA" id="ARBA00023306"/>
    </source>
</evidence>
<keyword evidence="8 16" id="KW-0274">FAD</keyword>
<dbReference type="HAMAP" id="MF_00037">
    <property type="entry name" value="MurB"/>
    <property type="match status" value="1"/>
</dbReference>
<feature type="domain" description="FAD-binding PCMH-type" evidence="17">
    <location>
        <begin position="16"/>
        <end position="185"/>
    </location>
</feature>
<feature type="active site" evidence="16">
    <location>
        <position position="338"/>
    </location>
</feature>
<dbReference type="InterPro" id="IPR036635">
    <property type="entry name" value="MurB_C_sf"/>
</dbReference>
<feature type="active site" description="Proton donor" evidence="16">
    <location>
        <position position="239"/>
    </location>
</feature>
<evidence type="ECO:0000256" key="12">
    <source>
        <dbReference type="ARBA" id="ARBA00023002"/>
    </source>
</evidence>
<evidence type="ECO:0000256" key="6">
    <source>
        <dbReference type="ARBA" id="ARBA00022618"/>
    </source>
</evidence>
<dbReference type="GO" id="GO:0051301">
    <property type="term" value="P:cell division"/>
    <property type="evidence" value="ECO:0007669"/>
    <property type="project" value="UniProtKB-KW"/>
</dbReference>
<dbReference type="Gene3D" id="3.30.465.10">
    <property type="match status" value="1"/>
</dbReference>
<evidence type="ECO:0000256" key="7">
    <source>
        <dbReference type="ARBA" id="ARBA00022630"/>
    </source>
</evidence>
<keyword evidence="10 16" id="KW-0133">Cell shape</keyword>
<dbReference type="InterPro" id="IPR006094">
    <property type="entry name" value="Oxid_FAD_bind_N"/>
</dbReference>
<evidence type="ECO:0000256" key="5">
    <source>
        <dbReference type="ARBA" id="ARBA00022490"/>
    </source>
</evidence>
<evidence type="ECO:0000259" key="17">
    <source>
        <dbReference type="PROSITE" id="PS51387"/>
    </source>
</evidence>
<comment type="cofactor">
    <cofactor evidence="1 16">
        <name>FAD</name>
        <dbReference type="ChEBI" id="CHEBI:57692"/>
    </cofactor>
</comment>
<dbReference type="SUPFAM" id="SSF56176">
    <property type="entry name" value="FAD-binding/transporter-associated domain-like"/>
    <property type="match status" value="1"/>
</dbReference>
<keyword evidence="6 16" id="KW-0132">Cell division</keyword>
<name>A0A1F7YC61_9BACT</name>
<keyword evidence="7 16" id="KW-0285">Flavoprotein</keyword>
<dbReference type="Gene3D" id="3.30.43.10">
    <property type="entry name" value="Uridine Diphospho-n-acetylenolpyruvylglucosamine Reductase, domain 2"/>
    <property type="match status" value="1"/>
</dbReference>
<comment type="function">
    <text evidence="2 16">Cell wall formation.</text>
</comment>
<dbReference type="EC" id="1.3.1.98" evidence="16"/>
<evidence type="ECO:0000256" key="11">
    <source>
        <dbReference type="ARBA" id="ARBA00022984"/>
    </source>
</evidence>
<dbReference type="PROSITE" id="PS51387">
    <property type="entry name" value="FAD_PCMH"/>
    <property type="match status" value="1"/>
</dbReference>
<evidence type="ECO:0000256" key="9">
    <source>
        <dbReference type="ARBA" id="ARBA00022857"/>
    </source>
</evidence>
<dbReference type="EMBL" id="MGGI01000025">
    <property type="protein sequence ID" value="OGM24916.1"/>
    <property type="molecule type" value="Genomic_DNA"/>
</dbReference>
<evidence type="ECO:0000256" key="4">
    <source>
        <dbReference type="ARBA" id="ARBA00004752"/>
    </source>
</evidence>
<comment type="subcellular location">
    <subcellularLocation>
        <location evidence="3 16">Cytoplasm</location>
    </subcellularLocation>
</comment>
<dbReference type="GO" id="GO:0071555">
    <property type="term" value="P:cell wall organization"/>
    <property type="evidence" value="ECO:0007669"/>
    <property type="project" value="UniProtKB-KW"/>
</dbReference>
<evidence type="ECO:0000256" key="8">
    <source>
        <dbReference type="ARBA" id="ARBA00022827"/>
    </source>
</evidence>
<gene>
    <name evidence="16" type="primary">murB</name>
    <name evidence="18" type="ORF">A2627_03025</name>
</gene>
<organism evidence="18 19">
    <name type="scientific">Candidatus Woesebacteria bacterium RIFCSPHIGHO2_01_FULL_39_28</name>
    <dbReference type="NCBI Taxonomy" id="1802496"/>
    <lineage>
        <taxon>Bacteria</taxon>
        <taxon>Candidatus Woeseibacteriota</taxon>
    </lineage>
</organism>
<keyword evidence="14 16" id="KW-0961">Cell wall biogenesis/degradation</keyword>
<keyword evidence="13 16" id="KW-0131">Cell cycle</keyword>
<comment type="catalytic activity">
    <reaction evidence="15 16">
        <text>UDP-N-acetyl-alpha-D-muramate + NADP(+) = UDP-N-acetyl-3-O-(1-carboxyvinyl)-alpha-D-glucosamine + NADPH + H(+)</text>
        <dbReference type="Rhea" id="RHEA:12248"/>
        <dbReference type="ChEBI" id="CHEBI:15378"/>
        <dbReference type="ChEBI" id="CHEBI:57783"/>
        <dbReference type="ChEBI" id="CHEBI:58349"/>
        <dbReference type="ChEBI" id="CHEBI:68483"/>
        <dbReference type="ChEBI" id="CHEBI:70757"/>
        <dbReference type="EC" id="1.3.1.98"/>
    </reaction>
</comment>
<dbReference type="InterPro" id="IPR011601">
    <property type="entry name" value="MurB_C"/>
</dbReference>
<dbReference type="Pfam" id="PF01565">
    <property type="entry name" value="FAD_binding_4"/>
    <property type="match status" value="1"/>
</dbReference>
<protein>
    <recommendedName>
        <fullName evidence="16">UDP-N-acetylenolpyruvoylglucosamine reductase</fullName>
        <ecNumber evidence="16">1.3.1.98</ecNumber>
    </recommendedName>
    <alternativeName>
        <fullName evidence="16">UDP-N-acetylmuramate dehydrogenase</fullName>
    </alternativeName>
</protein>
<dbReference type="GO" id="GO:0008360">
    <property type="term" value="P:regulation of cell shape"/>
    <property type="evidence" value="ECO:0007669"/>
    <property type="project" value="UniProtKB-KW"/>
</dbReference>
<dbReference type="InterPro" id="IPR036318">
    <property type="entry name" value="FAD-bd_PCMH-like_sf"/>
</dbReference>
<keyword evidence="5 16" id="KW-0963">Cytoplasm</keyword>
<dbReference type="Proteomes" id="UP000178851">
    <property type="component" value="Unassembled WGS sequence"/>
</dbReference>
<keyword evidence="11 16" id="KW-0573">Peptidoglycan synthesis</keyword>
<evidence type="ECO:0000313" key="19">
    <source>
        <dbReference type="Proteomes" id="UP000178851"/>
    </source>
</evidence>
<evidence type="ECO:0000256" key="3">
    <source>
        <dbReference type="ARBA" id="ARBA00004496"/>
    </source>
</evidence>
<dbReference type="Gene3D" id="3.90.78.10">
    <property type="entry name" value="UDP-N-acetylenolpyruvoylglucosamine reductase, C-terminal domain"/>
    <property type="match status" value="1"/>
</dbReference>
<dbReference type="InterPro" id="IPR016167">
    <property type="entry name" value="FAD-bd_PCMH_sub1"/>
</dbReference>
<dbReference type="NCBIfam" id="NF000755">
    <property type="entry name" value="PRK00046.1"/>
    <property type="match status" value="1"/>
</dbReference>
<keyword evidence="9 16" id="KW-0521">NADP</keyword>
<comment type="similarity">
    <text evidence="16">Belongs to the MurB family.</text>
</comment>
<dbReference type="GO" id="GO:0009252">
    <property type="term" value="P:peptidoglycan biosynthetic process"/>
    <property type="evidence" value="ECO:0007669"/>
    <property type="project" value="UniProtKB-UniRule"/>
</dbReference>
<comment type="pathway">
    <text evidence="4 16">Cell wall biogenesis; peptidoglycan biosynthesis.</text>
</comment>
<evidence type="ECO:0000313" key="18">
    <source>
        <dbReference type="EMBL" id="OGM24916.1"/>
    </source>
</evidence>
<dbReference type="PANTHER" id="PTHR21071:SF4">
    <property type="entry name" value="UDP-N-ACETYLENOLPYRUVOYLGLUCOSAMINE REDUCTASE"/>
    <property type="match status" value="1"/>
</dbReference>
<dbReference type="GO" id="GO:0071949">
    <property type="term" value="F:FAD binding"/>
    <property type="evidence" value="ECO:0007669"/>
    <property type="project" value="InterPro"/>
</dbReference>
<reference evidence="18 19" key="1">
    <citation type="journal article" date="2016" name="Nat. Commun.">
        <title>Thousands of microbial genomes shed light on interconnected biogeochemical processes in an aquifer system.</title>
        <authorList>
            <person name="Anantharaman K."/>
            <person name="Brown C.T."/>
            <person name="Hug L.A."/>
            <person name="Sharon I."/>
            <person name="Castelle C.J."/>
            <person name="Probst A.J."/>
            <person name="Thomas B.C."/>
            <person name="Singh A."/>
            <person name="Wilkins M.J."/>
            <person name="Karaoz U."/>
            <person name="Brodie E.L."/>
            <person name="Williams K.H."/>
            <person name="Hubbard S.S."/>
            <person name="Banfield J.F."/>
        </authorList>
    </citation>
    <scope>NUCLEOTIDE SEQUENCE [LARGE SCALE GENOMIC DNA]</scope>
</reference>
<dbReference type="Pfam" id="PF02873">
    <property type="entry name" value="MurB_C"/>
    <property type="match status" value="1"/>
</dbReference>
<comment type="caution">
    <text evidence="18">The sequence shown here is derived from an EMBL/GenBank/DDBJ whole genome shotgun (WGS) entry which is preliminary data.</text>
</comment>
<dbReference type="InterPro" id="IPR003170">
    <property type="entry name" value="MurB"/>
</dbReference>
<evidence type="ECO:0000256" key="10">
    <source>
        <dbReference type="ARBA" id="ARBA00022960"/>
    </source>
</evidence>
<dbReference type="GO" id="GO:0008762">
    <property type="term" value="F:UDP-N-acetylmuramate dehydrogenase activity"/>
    <property type="evidence" value="ECO:0007669"/>
    <property type="project" value="UniProtKB-UniRule"/>
</dbReference>
<dbReference type="InterPro" id="IPR016166">
    <property type="entry name" value="FAD-bd_PCMH"/>
</dbReference>
<evidence type="ECO:0000256" key="15">
    <source>
        <dbReference type="ARBA" id="ARBA00048914"/>
    </source>
</evidence>
<evidence type="ECO:0000256" key="1">
    <source>
        <dbReference type="ARBA" id="ARBA00001974"/>
    </source>
</evidence>